<dbReference type="STRING" id="117157.SAMN04489717_4858"/>
<organism evidence="3 4">
    <name type="scientific">Actinopolymorpha singaporensis</name>
    <dbReference type="NCBI Taxonomy" id="117157"/>
    <lineage>
        <taxon>Bacteria</taxon>
        <taxon>Bacillati</taxon>
        <taxon>Actinomycetota</taxon>
        <taxon>Actinomycetes</taxon>
        <taxon>Propionibacteriales</taxon>
        <taxon>Actinopolymorphaceae</taxon>
        <taxon>Actinopolymorpha</taxon>
    </lineage>
</organism>
<evidence type="ECO:0000256" key="1">
    <source>
        <dbReference type="SAM" id="MobiDB-lite"/>
    </source>
</evidence>
<dbReference type="AlphaFoldDB" id="A0A1H1X7X0"/>
<dbReference type="Proteomes" id="UP000198983">
    <property type="component" value="Chromosome I"/>
</dbReference>
<feature type="compositionally biased region" description="Low complexity" evidence="1">
    <location>
        <begin position="92"/>
        <end position="111"/>
    </location>
</feature>
<feature type="transmembrane region" description="Helical" evidence="2">
    <location>
        <begin position="235"/>
        <end position="254"/>
    </location>
</feature>
<name>A0A1H1X7X0_9ACTN</name>
<reference evidence="3 4" key="1">
    <citation type="submission" date="2016-10" db="EMBL/GenBank/DDBJ databases">
        <authorList>
            <person name="de Groot N.N."/>
        </authorList>
    </citation>
    <scope>NUCLEOTIDE SEQUENCE [LARGE SCALE GENOMIC DNA]</scope>
    <source>
        <strain evidence="3 4">DSM 22024</strain>
    </source>
</reference>
<evidence type="ECO:0000313" key="4">
    <source>
        <dbReference type="Proteomes" id="UP000198983"/>
    </source>
</evidence>
<feature type="region of interest" description="Disordered" evidence="1">
    <location>
        <begin position="79"/>
        <end position="128"/>
    </location>
</feature>
<keyword evidence="4" id="KW-1185">Reference proteome</keyword>
<sequence>MRDNGLRAPSYVAIADLDPEVADTMLAILAGAQVAAYADPCPPVAEPCREIRLPPTPCDRLYVDEEAQDRAKTLLGEQLTKIGEGENASTCGPDPSSGDPPADGPVTDAAPSGGGAGDGDHRSDGPRMATFDEDQLWAEIVAGYDRVPEDAVPRWPAIEDVEPAGPDGTADRDRRRAGRDEPDRAESDKARDDAPPEEPGPADRRPQASGSHPAEERFVPPPPPPLPRLDPVTKAAWAALLGGPALLLLTVLVGGYLPSWSAAFGVLAFIGGFLTLVVRMKGGPPDDDDGAIV</sequence>
<evidence type="ECO:0000313" key="3">
    <source>
        <dbReference type="EMBL" id="SDT05398.1"/>
    </source>
</evidence>
<dbReference type="RefSeq" id="WP_092655877.1">
    <property type="nucleotide sequence ID" value="NZ_LT629732.1"/>
</dbReference>
<gene>
    <name evidence="3" type="ORF">SAMN04489717_4858</name>
</gene>
<feature type="transmembrane region" description="Helical" evidence="2">
    <location>
        <begin position="260"/>
        <end position="278"/>
    </location>
</feature>
<feature type="region of interest" description="Disordered" evidence="1">
    <location>
        <begin position="153"/>
        <end position="227"/>
    </location>
</feature>
<evidence type="ECO:0000256" key="2">
    <source>
        <dbReference type="SAM" id="Phobius"/>
    </source>
</evidence>
<keyword evidence="2" id="KW-0812">Transmembrane</keyword>
<feature type="compositionally biased region" description="Basic and acidic residues" evidence="1">
    <location>
        <begin position="169"/>
        <end position="194"/>
    </location>
</feature>
<dbReference type="EMBL" id="LT629732">
    <property type="protein sequence ID" value="SDT05398.1"/>
    <property type="molecule type" value="Genomic_DNA"/>
</dbReference>
<protein>
    <recommendedName>
        <fullName evidence="5">DUF308 domain-containing protein</fullName>
    </recommendedName>
</protein>
<proteinExistence type="predicted"/>
<accession>A0A1H1X7X0</accession>
<dbReference type="OrthoDB" id="3824493at2"/>
<keyword evidence="2" id="KW-1133">Transmembrane helix</keyword>
<keyword evidence="2" id="KW-0472">Membrane</keyword>
<evidence type="ECO:0008006" key="5">
    <source>
        <dbReference type="Google" id="ProtNLM"/>
    </source>
</evidence>